<dbReference type="SMART" id="SM00382">
    <property type="entry name" value="AAA"/>
    <property type="match status" value="1"/>
</dbReference>
<name>A0A2X3KTU1_9ENTR</name>
<dbReference type="CDD" id="cd03262">
    <property type="entry name" value="ABC_HisP_GlnQ"/>
    <property type="match status" value="1"/>
</dbReference>
<evidence type="ECO:0000313" key="9">
    <source>
        <dbReference type="EMBL" id="SQC90990.1"/>
    </source>
</evidence>
<dbReference type="PANTHER" id="PTHR43166">
    <property type="entry name" value="AMINO ACID IMPORT ATP-BINDING PROTEIN"/>
    <property type="match status" value="1"/>
</dbReference>
<comment type="similarity">
    <text evidence="2">Belongs to the ABC transporter superfamily.</text>
</comment>
<dbReference type="GO" id="GO:0016887">
    <property type="term" value="F:ATP hydrolysis activity"/>
    <property type="evidence" value="ECO:0007669"/>
    <property type="project" value="InterPro"/>
</dbReference>
<evidence type="ECO:0000256" key="4">
    <source>
        <dbReference type="ARBA" id="ARBA00022741"/>
    </source>
</evidence>
<keyword evidence="3" id="KW-0813">Transport</keyword>
<feature type="compositionally biased region" description="Polar residues" evidence="7">
    <location>
        <begin position="286"/>
        <end position="299"/>
    </location>
</feature>
<dbReference type="PANTHER" id="PTHR43166:SF38">
    <property type="entry name" value="L-CYSTINE TRANSPORT SYSTEM ATP-BINDING PROTEIN TCYN"/>
    <property type="match status" value="1"/>
</dbReference>
<accession>A0A2X3KTU1</accession>
<gene>
    <name evidence="9" type="primary">artM_7</name>
    <name evidence="9" type="ORF">NCTC12120_04139</name>
</gene>
<evidence type="ECO:0000256" key="5">
    <source>
        <dbReference type="ARBA" id="ARBA00022840"/>
    </source>
</evidence>
<evidence type="ECO:0000256" key="7">
    <source>
        <dbReference type="SAM" id="MobiDB-lite"/>
    </source>
</evidence>
<dbReference type="NCBIfam" id="NF008428">
    <property type="entry name" value="PRK11264.1"/>
    <property type="match status" value="1"/>
</dbReference>
<dbReference type="InterPro" id="IPR027417">
    <property type="entry name" value="P-loop_NTPase"/>
</dbReference>
<keyword evidence="6" id="KW-0029">Amino-acid transport</keyword>
<keyword evidence="5 9" id="KW-0067">ATP-binding</keyword>
<dbReference type="PROSITE" id="PS50893">
    <property type="entry name" value="ABC_TRANSPORTER_2"/>
    <property type="match status" value="1"/>
</dbReference>
<dbReference type="AlphaFoldDB" id="A0A2X3KTU1"/>
<dbReference type="SUPFAM" id="SSF52540">
    <property type="entry name" value="P-loop containing nucleoside triphosphate hydrolases"/>
    <property type="match status" value="1"/>
</dbReference>
<sequence>MSAIDVKKLVKKFHGQTVLHGIDLDVKPGEVVAIIGPSGSGKTTLLRSINLLEEPDSGTIQVGDITIDAGQPLAKQKEKIRALRQQVGFVFQSFNLFPHRTVLENIIEGPVIVKGEPKEEAVARARELLVKVGLSGKENSYPRRLSGGQQQRVAIARALAMRPEVILFDEPTSALDPELVGEVLNTIRQLADEKRTMVIVTHEMSFARDVADRAIFMDQGQNCGAGAGKSAFHQPTAAAYPAVPREVSDPVSRTDYAGFIPRRRPPSREVPVASPREPAYLPASAGISTGFPTQRQTIPSPAGNHAGR</sequence>
<feature type="region of interest" description="Disordered" evidence="7">
    <location>
        <begin position="256"/>
        <end position="308"/>
    </location>
</feature>
<keyword evidence="4" id="KW-0547">Nucleotide-binding</keyword>
<evidence type="ECO:0000256" key="3">
    <source>
        <dbReference type="ARBA" id="ARBA00022448"/>
    </source>
</evidence>
<evidence type="ECO:0000256" key="1">
    <source>
        <dbReference type="ARBA" id="ARBA00004417"/>
    </source>
</evidence>
<dbReference type="Proteomes" id="UP000251197">
    <property type="component" value="Unassembled WGS sequence"/>
</dbReference>
<proteinExistence type="inferred from homology"/>
<comment type="subcellular location">
    <subcellularLocation>
        <location evidence="1">Cell inner membrane</location>
        <topology evidence="1">Peripheral membrane protein</topology>
    </subcellularLocation>
</comment>
<feature type="domain" description="ABC transporter" evidence="8">
    <location>
        <begin position="4"/>
        <end position="244"/>
    </location>
</feature>
<dbReference type="Pfam" id="PF00005">
    <property type="entry name" value="ABC_tran"/>
    <property type="match status" value="1"/>
</dbReference>
<dbReference type="GO" id="GO:0005524">
    <property type="term" value="F:ATP binding"/>
    <property type="evidence" value="ECO:0007669"/>
    <property type="project" value="UniProtKB-KW"/>
</dbReference>
<dbReference type="Gene3D" id="3.40.50.300">
    <property type="entry name" value="P-loop containing nucleotide triphosphate hydrolases"/>
    <property type="match status" value="1"/>
</dbReference>
<evidence type="ECO:0000256" key="6">
    <source>
        <dbReference type="ARBA" id="ARBA00022970"/>
    </source>
</evidence>
<dbReference type="InterPro" id="IPR003593">
    <property type="entry name" value="AAA+_ATPase"/>
</dbReference>
<protein>
    <submittedName>
        <fullName evidence="9">Arginine transport ATP-binding protein ArtM</fullName>
    </submittedName>
</protein>
<dbReference type="PROSITE" id="PS00211">
    <property type="entry name" value="ABC_TRANSPORTER_1"/>
    <property type="match status" value="1"/>
</dbReference>
<dbReference type="InterPro" id="IPR003439">
    <property type="entry name" value="ABC_transporter-like_ATP-bd"/>
</dbReference>
<organism evidence="9 10">
    <name type="scientific">Cedecea neteri</name>
    <dbReference type="NCBI Taxonomy" id="158822"/>
    <lineage>
        <taxon>Bacteria</taxon>
        <taxon>Pseudomonadati</taxon>
        <taxon>Pseudomonadota</taxon>
        <taxon>Gammaproteobacteria</taxon>
        <taxon>Enterobacterales</taxon>
        <taxon>Enterobacteriaceae</taxon>
        <taxon>Cedecea</taxon>
    </lineage>
</organism>
<dbReference type="GO" id="GO:0005886">
    <property type="term" value="C:plasma membrane"/>
    <property type="evidence" value="ECO:0007669"/>
    <property type="project" value="UniProtKB-SubCell"/>
</dbReference>
<dbReference type="InterPro" id="IPR050086">
    <property type="entry name" value="MetN_ABC_transporter-like"/>
</dbReference>
<evidence type="ECO:0000256" key="2">
    <source>
        <dbReference type="ARBA" id="ARBA00005417"/>
    </source>
</evidence>
<reference evidence="9 10" key="1">
    <citation type="submission" date="2018-06" db="EMBL/GenBank/DDBJ databases">
        <authorList>
            <consortium name="Pathogen Informatics"/>
            <person name="Doyle S."/>
        </authorList>
    </citation>
    <scope>NUCLEOTIDE SEQUENCE [LARGE SCALE GENOMIC DNA]</scope>
    <source>
        <strain evidence="9 10">NCTC12120</strain>
    </source>
</reference>
<dbReference type="STRING" id="158822.LH23_19670"/>
<evidence type="ECO:0000313" key="10">
    <source>
        <dbReference type="Proteomes" id="UP000251197"/>
    </source>
</evidence>
<dbReference type="InterPro" id="IPR017871">
    <property type="entry name" value="ABC_transporter-like_CS"/>
</dbReference>
<dbReference type="GO" id="GO:0006865">
    <property type="term" value="P:amino acid transport"/>
    <property type="evidence" value="ECO:0007669"/>
    <property type="project" value="UniProtKB-KW"/>
</dbReference>
<evidence type="ECO:0000259" key="8">
    <source>
        <dbReference type="PROSITE" id="PS50893"/>
    </source>
</evidence>
<dbReference type="EMBL" id="UAVU01000006">
    <property type="protein sequence ID" value="SQC90990.1"/>
    <property type="molecule type" value="Genomic_DNA"/>
</dbReference>
<dbReference type="FunFam" id="3.40.50.300:FF:000020">
    <property type="entry name" value="Amino acid ABC transporter ATP-binding component"/>
    <property type="match status" value="1"/>
</dbReference>